<dbReference type="KEGG" id="cgob:115025776"/>
<feature type="region of interest" description="Disordered" evidence="1">
    <location>
        <begin position="915"/>
        <end position="940"/>
    </location>
</feature>
<feature type="compositionally biased region" description="Basic and acidic residues" evidence="1">
    <location>
        <begin position="834"/>
        <end position="843"/>
    </location>
</feature>
<evidence type="ECO:0000256" key="1">
    <source>
        <dbReference type="SAM" id="MobiDB-lite"/>
    </source>
</evidence>
<feature type="region of interest" description="Disordered" evidence="1">
    <location>
        <begin position="48"/>
        <end position="69"/>
    </location>
</feature>
<feature type="compositionally biased region" description="Basic and acidic residues" evidence="1">
    <location>
        <begin position="691"/>
        <end position="727"/>
    </location>
</feature>
<proteinExistence type="predicted"/>
<dbReference type="GO" id="GO:0032467">
    <property type="term" value="P:positive regulation of cytokinesis"/>
    <property type="evidence" value="ECO:0007669"/>
    <property type="project" value="InterPro"/>
</dbReference>
<feature type="region of interest" description="Disordered" evidence="1">
    <location>
        <begin position="677"/>
        <end position="763"/>
    </location>
</feature>
<feature type="compositionally biased region" description="Basic and acidic residues" evidence="1">
    <location>
        <begin position="486"/>
        <end position="496"/>
    </location>
</feature>
<evidence type="ECO:0000313" key="4">
    <source>
        <dbReference type="RefSeq" id="XP_029314098.1"/>
    </source>
</evidence>
<name>A0A6J2RT12_COTGO</name>
<dbReference type="CTD" id="103909748"/>
<feature type="region of interest" description="Disordered" evidence="1">
    <location>
        <begin position="211"/>
        <end position="276"/>
    </location>
</feature>
<feature type="region of interest" description="Disordered" evidence="1">
    <location>
        <begin position="639"/>
        <end position="665"/>
    </location>
</feature>
<dbReference type="GO" id="GO:0000922">
    <property type="term" value="C:spindle pole"/>
    <property type="evidence" value="ECO:0007669"/>
    <property type="project" value="InterPro"/>
</dbReference>
<dbReference type="GO" id="GO:0005874">
    <property type="term" value="C:microtubule"/>
    <property type="evidence" value="ECO:0007669"/>
    <property type="project" value="InterPro"/>
</dbReference>
<feature type="region of interest" description="Disordered" evidence="1">
    <location>
        <begin position="454"/>
        <end position="500"/>
    </location>
</feature>
<accession>A0A6J2RT12</accession>
<dbReference type="OrthoDB" id="10044099at2759"/>
<feature type="compositionally biased region" description="Polar residues" evidence="1">
    <location>
        <begin position="616"/>
        <end position="625"/>
    </location>
</feature>
<protein>
    <submittedName>
        <fullName evidence="4">Centrosome and spindle pole-associated protein 1</fullName>
    </submittedName>
</protein>
<feature type="region of interest" description="Disordered" evidence="1">
    <location>
        <begin position="582"/>
        <end position="625"/>
    </location>
</feature>
<feature type="region of interest" description="Disordered" evidence="1">
    <location>
        <begin position="1044"/>
        <end position="1110"/>
    </location>
</feature>
<feature type="compositionally biased region" description="Basic and acidic residues" evidence="1">
    <location>
        <begin position="215"/>
        <end position="224"/>
    </location>
</feature>
<dbReference type="AlphaFoldDB" id="A0A6J2RT12"/>
<feature type="region of interest" description="Disordered" evidence="1">
    <location>
        <begin position="120"/>
        <end position="180"/>
    </location>
</feature>
<dbReference type="InterPro" id="IPR026708">
    <property type="entry name" value="CSPP1"/>
</dbReference>
<dbReference type="Pfam" id="PF24578">
    <property type="entry name" value="CSPP1_C"/>
    <property type="match status" value="1"/>
</dbReference>
<feature type="compositionally biased region" description="Basic and acidic residues" evidence="1">
    <location>
        <begin position="365"/>
        <end position="382"/>
    </location>
</feature>
<dbReference type="PANTHER" id="PTHR21616">
    <property type="entry name" value="CENTROSOME SPINDLE POLE ASSOCIATED PROTEIN"/>
    <property type="match status" value="1"/>
</dbReference>
<feature type="compositionally biased region" description="Basic and acidic residues" evidence="1">
    <location>
        <begin position="142"/>
        <end position="152"/>
    </location>
</feature>
<feature type="compositionally biased region" description="Low complexity" evidence="1">
    <location>
        <begin position="261"/>
        <end position="274"/>
    </location>
</feature>
<evidence type="ECO:0000259" key="2">
    <source>
        <dbReference type="Pfam" id="PF24578"/>
    </source>
</evidence>
<feature type="compositionally biased region" description="Basic and acidic residues" evidence="1">
    <location>
        <begin position="235"/>
        <end position="254"/>
    </location>
</feature>
<feature type="domain" description="Centrosome and spindle pole-associated protein 1 C-terminal" evidence="2">
    <location>
        <begin position="859"/>
        <end position="913"/>
    </location>
</feature>
<feature type="compositionally biased region" description="Basic residues" evidence="1">
    <location>
        <begin position="928"/>
        <end position="937"/>
    </location>
</feature>
<dbReference type="InterPro" id="IPR058191">
    <property type="entry name" value="CSPP1_C"/>
</dbReference>
<feature type="region of interest" description="Disordered" evidence="1">
    <location>
        <begin position="814"/>
        <end position="856"/>
    </location>
</feature>
<reference evidence="4" key="1">
    <citation type="submission" date="2025-08" db="UniProtKB">
        <authorList>
            <consortium name="RefSeq"/>
        </authorList>
    </citation>
    <scope>IDENTIFICATION</scope>
</reference>
<sequence>MPSASAAQRISPNPDRGLGLSFLLGSDYERKKKKLQLELQLDYKHYAAKKKDLKTEPRPQPQGLSLPIDEKISVQERLREERRKEYNLFLQEKAQMGRWKRGTPPVTSTPGQVQASDVLHNISSPASPPPVLHTCTNTQPPPRERPASRRDAATLTDAVDNGNSSRTRGPGTRGRRRWQLQRQKEPLYIYSSEEEPITDLEDELEFRHRRRRDRHTPEYKEERRTRKRRANRAPPDQREAEAPDVQHHNNEWKSDLQMSESSKTTAASRAATSKDPAQCATGLMIGTADEQTASQARKEQYKTELLKQIAEQQRNKIREKKLGVAATGAADPERQFRAGNRPFDGWRRDVLHKPGVDLQAVGKEPNPKSRDDKHTEDAEQRGRSHVGYRAALSQLTGSRTRRDVPSLDYFNEDYHRDFSNVLGEVANLRVPGVPAPAPPTGTPQDAAYYNYRTRTPSNLNDLPGGVQLSGNFYSPPQRPPPPRPSRRTEATDHRPPLDVGELPADKLMRERALSYQEALRQQITERQEHKRKEKEEKERYDAKMEAEMMAFNPWGRSGGGAPIKDQKGNLVSDLNQMYRTNKESYRNPASGNNGQTQSFLMRDGDTPAPLSHRITGFNTQPTPQQLHMQDKYKEDLKQQMEENKQKQTKAAEKTRIEEEKEERRLADQRACILREYEEEQSKQKKIQQRLKNKDRVLEVNTEHKEEKKRREQDVEEKVPERDGEETKTQMTYERAPSPPVPTLQRKQTNVEASRPPSVESQLSARTELSVSAPHSRLVPAEIPQLQDSQQEVMRGLSALRRYLRNEQKQLEAQLGKIDRQEPHYTPPNRPRGRPRVDAFESTHKQPSTRSSSSAAARVNMQHMSEFNHLKCRDSASREEVRLLYPDPPTDTHSLDIQQQVLLRQQQRTLRLMKREEEPDILQQQPSHSRSRNKPGRFLHRDNILPSETDFIGKTDPLFFYFLHEESVYISGEQYAQDIFHKGDMPWEFSSLVTFLILQHETHENLFLLLVSTDQRSRDLRTDVQSLQSETSLNLDSEVRAHTQHFGDDTGRADWPSADEADVSSPRSALDRRVSMDTVATEAWLRPGTADSVSRSSCRERTEAPPRLTHR</sequence>
<keyword evidence="3" id="KW-1185">Reference proteome</keyword>
<evidence type="ECO:0000313" key="3">
    <source>
        <dbReference type="Proteomes" id="UP000504630"/>
    </source>
</evidence>
<dbReference type="Proteomes" id="UP000504630">
    <property type="component" value="Chromosome 20"/>
</dbReference>
<dbReference type="PANTHER" id="PTHR21616:SF2">
    <property type="entry name" value="CENTROSOME AND SPINDLE POLE-ASSOCIATED PROTEIN 1"/>
    <property type="match status" value="1"/>
</dbReference>
<gene>
    <name evidence="4" type="primary">cspp1a</name>
</gene>
<feature type="compositionally biased region" description="Basic and acidic residues" evidence="1">
    <location>
        <begin position="48"/>
        <end position="57"/>
    </location>
</feature>
<dbReference type="GeneID" id="115025776"/>
<dbReference type="InParanoid" id="A0A6J2RT12"/>
<dbReference type="RefSeq" id="XP_029314098.1">
    <property type="nucleotide sequence ID" value="XM_029458238.1"/>
</dbReference>
<feature type="compositionally biased region" description="Polar residues" evidence="1">
    <location>
        <begin position="587"/>
        <end position="599"/>
    </location>
</feature>
<dbReference type="GO" id="GO:0005813">
    <property type="term" value="C:centrosome"/>
    <property type="evidence" value="ECO:0007669"/>
    <property type="project" value="InterPro"/>
</dbReference>
<organism evidence="3 4">
    <name type="scientific">Cottoperca gobio</name>
    <name type="common">Frogmouth</name>
    <name type="synonym">Aphritis gobio</name>
    <dbReference type="NCBI Taxonomy" id="56716"/>
    <lineage>
        <taxon>Eukaryota</taxon>
        <taxon>Metazoa</taxon>
        <taxon>Chordata</taxon>
        <taxon>Craniata</taxon>
        <taxon>Vertebrata</taxon>
        <taxon>Euteleostomi</taxon>
        <taxon>Actinopterygii</taxon>
        <taxon>Neopterygii</taxon>
        <taxon>Teleostei</taxon>
        <taxon>Neoteleostei</taxon>
        <taxon>Acanthomorphata</taxon>
        <taxon>Eupercaria</taxon>
        <taxon>Perciformes</taxon>
        <taxon>Notothenioidei</taxon>
        <taxon>Bovichtidae</taxon>
        <taxon>Cottoperca</taxon>
    </lineage>
</organism>
<feature type="region of interest" description="Disordered" evidence="1">
    <location>
        <begin position="354"/>
        <end position="385"/>
    </location>
</feature>